<evidence type="ECO:0000256" key="1">
    <source>
        <dbReference type="ARBA" id="ARBA00005591"/>
    </source>
</evidence>
<feature type="domain" description="Peptide methionine sulphoxide reductase MsrA" evidence="5">
    <location>
        <begin position="28"/>
        <end position="163"/>
    </location>
</feature>
<evidence type="ECO:0000256" key="3">
    <source>
        <dbReference type="ARBA" id="ARBA00023002"/>
    </source>
</evidence>
<dbReference type="GO" id="GO:0008113">
    <property type="term" value="F:peptide-methionine (S)-S-oxide reductase activity"/>
    <property type="evidence" value="ECO:0007669"/>
    <property type="project" value="UniProtKB-EC"/>
</dbReference>
<protein>
    <recommendedName>
        <fullName evidence="2">peptide-methionine (S)-S-oxide reductase</fullName>
        <ecNumber evidence="2">1.8.4.11</ecNumber>
    </recommendedName>
    <alternativeName>
        <fullName evidence="4">Peptide-methionine (S)-S-oxide reductase</fullName>
    </alternativeName>
</protein>
<evidence type="ECO:0000313" key="10">
    <source>
        <dbReference type="Proteomes" id="UP001372834"/>
    </source>
</evidence>
<dbReference type="FunFam" id="3.30.1060.10:FF:000004">
    <property type="entry name" value="Peptide methionine sulfoxide reductase A5"/>
    <property type="match status" value="1"/>
</dbReference>
<evidence type="ECO:0000259" key="5">
    <source>
        <dbReference type="Pfam" id="PF01625"/>
    </source>
</evidence>
<comment type="similarity">
    <text evidence="1">Belongs to the MsrA Met sulfoxide reductase family.</text>
</comment>
<proteinExistence type="inferred from homology"/>
<sequence>MGINFSNNSFHKSKKMNFLHHLDVPTKKATFGMGCFWGVESLFGSLIGVISTRVGFTGGDKEAPVYKNLGNHIEAVEIDFDPSVVSYENLLNVFWTNHNPTARMSRQYISAIFYHDNEQKELAEKSIKEQQEKAKMNILTIIEPAKMFYNAEDYHQKYRLQQHTYLMDALGLRGKPEALLKSHVAARLNGYVVGLGGIQQFEAEADKLGLSGKILDYVKNLVIKYEGHGLSC</sequence>
<dbReference type="PANTHER" id="PTHR43774">
    <property type="entry name" value="PEPTIDE METHIONINE SULFOXIDE REDUCTASE"/>
    <property type="match status" value="1"/>
</dbReference>
<dbReference type="EC" id="1.8.4.11" evidence="2"/>
<dbReference type="InterPro" id="IPR002569">
    <property type="entry name" value="Met_Sox_Rdtase_MsrA_dom"/>
</dbReference>
<organism evidence="8 10">
    <name type="scientific">Polyplax serrata</name>
    <name type="common">Common mouse louse</name>
    <dbReference type="NCBI Taxonomy" id="468196"/>
    <lineage>
        <taxon>Eukaryota</taxon>
        <taxon>Metazoa</taxon>
        <taxon>Ecdysozoa</taxon>
        <taxon>Arthropoda</taxon>
        <taxon>Hexapoda</taxon>
        <taxon>Insecta</taxon>
        <taxon>Pterygota</taxon>
        <taxon>Neoptera</taxon>
        <taxon>Paraneoptera</taxon>
        <taxon>Psocodea</taxon>
        <taxon>Troctomorpha</taxon>
        <taxon>Phthiraptera</taxon>
        <taxon>Anoplura</taxon>
        <taxon>Polyplacidae</taxon>
        <taxon>Polyplax</taxon>
    </lineage>
</organism>
<dbReference type="Gene3D" id="3.30.1060.10">
    <property type="entry name" value="Peptide methionine sulphoxide reductase MsrA"/>
    <property type="match status" value="1"/>
</dbReference>
<dbReference type="PANTHER" id="PTHR43774:SF1">
    <property type="entry name" value="PEPTIDE METHIONINE SULFOXIDE REDUCTASE MSRA 2"/>
    <property type="match status" value="1"/>
</dbReference>
<evidence type="ECO:0000313" key="7">
    <source>
        <dbReference type="EMBL" id="KAK6630922.1"/>
    </source>
</evidence>
<dbReference type="EMBL" id="JAWJWE010000007">
    <property type="protein sequence ID" value="KAK6632648.1"/>
    <property type="molecule type" value="Genomic_DNA"/>
</dbReference>
<dbReference type="InterPro" id="IPR049006">
    <property type="entry name" value="MsrA_helical"/>
</dbReference>
<dbReference type="Proteomes" id="UP001372834">
    <property type="component" value="Unassembled WGS sequence"/>
</dbReference>
<dbReference type="EMBL" id="JAWJWF010000007">
    <property type="protein sequence ID" value="KAK6630922.1"/>
    <property type="molecule type" value="Genomic_DNA"/>
</dbReference>
<keyword evidence="3" id="KW-0560">Oxidoreductase</keyword>
<dbReference type="Pfam" id="PF01625">
    <property type="entry name" value="PMSR"/>
    <property type="match status" value="1"/>
</dbReference>
<reference evidence="8 10" key="1">
    <citation type="submission" date="2023-10" db="EMBL/GenBank/DDBJ databases">
        <title>Genomes of two closely related lineages of the louse Polyplax serrata with different host specificities.</title>
        <authorList>
            <person name="Martinu J."/>
            <person name="Tarabai H."/>
            <person name="Stefka J."/>
            <person name="Hypsa V."/>
        </authorList>
    </citation>
    <scope>NUCLEOTIDE SEQUENCE [LARGE SCALE GENOMIC DNA]</scope>
    <source>
        <strain evidence="7">98ZLc_SE</strain>
        <strain evidence="8">HR10_N</strain>
    </source>
</reference>
<dbReference type="HAMAP" id="MF_01401">
    <property type="entry name" value="MsrA"/>
    <property type="match status" value="1"/>
</dbReference>
<comment type="caution">
    <text evidence="8">The sequence shown here is derived from an EMBL/GenBank/DDBJ whole genome shotgun (WGS) entry which is preliminary data.</text>
</comment>
<evidence type="ECO:0000259" key="6">
    <source>
        <dbReference type="Pfam" id="PF20939"/>
    </source>
</evidence>
<evidence type="ECO:0000313" key="9">
    <source>
        <dbReference type="Proteomes" id="UP001359485"/>
    </source>
</evidence>
<gene>
    <name evidence="8" type="ORF">RUM43_013416</name>
    <name evidence="7" type="ORF">RUM44_003094</name>
</gene>
<keyword evidence="9" id="KW-1185">Reference proteome</keyword>
<feature type="domain" description="Selenoprotein methionine sulfoxide reductase A helical" evidence="6">
    <location>
        <begin position="177"/>
        <end position="222"/>
    </location>
</feature>
<evidence type="ECO:0000313" key="8">
    <source>
        <dbReference type="EMBL" id="KAK6632648.1"/>
    </source>
</evidence>
<dbReference type="AlphaFoldDB" id="A0AAN8P5G0"/>
<dbReference type="NCBIfam" id="TIGR00401">
    <property type="entry name" value="msrA"/>
    <property type="match status" value="1"/>
</dbReference>
<dbReference type="InterPro" id="IPR036509">
    <property type="entry name" value="Met_Sox_Rdtase_MsrA_sf"/>
</dbReference>
<accession>A0AAN8P5G0</accession>
<dbReference type="Proteomes" id="UP001359485">
    <property type="component" value="Unassembled WGS sequence"/>
</dbReference>
<dbReference type="SUPFAM" id="SSF55068">
    <property type="entry name" value="Peptide methionine sulfoxide reductase"/>
    <property type="match status" value="1"/>
</dbReference>
<evidence type="ECO:0000256" key="2">
    <source>
        <dbReference type="ARBA" id="ARBA00012502"/>
    </source>
</evidence>
<evidence type="ECO:0000256" key="4">
    <source>
        <dbReference type="ARBA" id="ARBA00030643"/>
    </source>
</evidence>
<dbReference type="Pfam" id="PF20939">
    <property type="entry name" value="MsrA_helical"/>
    <property type="match status" value="1"/>
</dbReference>
<name>A0AAN8P5G0_POLSC</name>